<sequence length="373" mass="39287">MTDPLKHTPSGLPRARNYAIAFDGETGKNNAITDVAGVSVGYKTLISGDGPLDVGKGPVRTGVTAILPRPRAQITEPVFAGLFSANGNGEMTGSHMIEEVGSFTFPITITNTHSCGIARDATIRWVTDTLPGALDDAWGLPVAAETYDGFLNDIDGHHLTSADVAAAIDNATDGAIEEGSVGGGTGMIAFQFKAGSGTASRMVPWQGGRYTVGAFVQANFGKRRNLMIRGARVGEALAEPAMVENTPRKEKGSIIAVIATDAPFMPHQLKRLARRIPLGIAWTGGLGYHSSGDIFLAFSTANGSAAAGTPGRLLEAHYIPDADIDPFFDAVVQSVEEAILNAMIANSDMTGRDGNFVPCLPKTWLDKRYKVVT</sequence>
<dbReference type="GO" id="GO:0004177">
    <property type="term" value="F:aminopeptidase activity"/>
    <property type="evidence" value="ECO:0007669"/>
    <property type="project" value="TreeGrafter"/>
</dbReference>
<gene>
    <name evidence="2" type="ORF">FJU08_04425</name>
</gene>
<dbReference type="InterPro" id="IPR005321">
    <property type="entry name" value="Peptidase_S58_DmpA"/>
</dbReference>
<dbReference type="RefSeq" id="WP_141147770.1">
    <property type="nucleotide sequence ID" value="NZ_VHLG01000002.1"/>
</dbReference>
<reference evidence="2 3" key="1">
    <citation type="submission" date="2019-06" db="EMBL/GenBank/DDBJ databases">
        <authorList>
            <person name="Li M."/>
        </authorList>
    </citation>
    <scope>NUCLEOTIDE SEQUENCE [LARGE SCALE GENOMIC DNA]</scope>
    <source>
        <strain evidence="2 3">BGMRC2036</strain>
    </source>
</reference>
<protein>
    <submittedName>
        <fullName evidence="2">P1 family peptidase</fullName>
    </submittedName>
</protein>
<dbReference type="SUPFAM" id="SSF56266">
    <property type="entry name" value="DmpA/ArgJ-like"/>
    <property type="match status" value="1"/>
</dbReference>
<keyword evidence="3" id="KW-1185">Reference proteome</keyword>
<dbReference type="InterPro" id="IPR016117">
    <property type="entry name" value="ArgJ-like_dom_sf"/>
</dbReference>
<comment type="caution">
    <text evidence="2">The sequence shown here is derived from an EMBL/GenBank/DDBJ whole genome shotgun (WGS) entry which is preliminary data.</text>
</comment>
<dbReference type="Proteomes" id="UP000318801">
    <property type="component" value="Unassembled WGS sequence"/>
</dbReference>
<dbReference type="AlphaFoldDB" id="A0A506UGK4"/>
<evidence type="ECO:0000313" key="3">
    <source>
        <dbReference type="Proteomes" id="UP000318801"/>
    </source>
</evidence>
<evidence type="ECO:0000313" key="2">
    <source>
        <dbReference type="EMBL" id="TPW32259.1"/>
    </source>
</evidence>
<evidence type="ECO:0000256" key="1">
    <source>
        <dbReference type="ARBA" id="ARBA00007068"/>
    </source>
</evidence>
<dbReference type="Pfam" id="PF03576">
    <property type="entry name" value="Peptidase_S58"/>
    <property type="match status" value="1"/>
</dbReference>
<dbReference type="EMBL" id="VHLG01000002">
    <property type="protein sequence ID" value="TPW32259.1"/>
    <property type="molecule type" value="Genomic_DNA"/>
</dbReference>
<accession>A0A506UGK4</accession>
<dbReference type="PANTHER" id="PTHR36512">
    <property type="entry name" value="D-AMINOPEPTIDASE"/>
    <property type="match status" value="1"/>
</dbReference>
<dbReference type="OrthoDB" id="9770388at2"/>
<comment type="similarity">
    <text evidence="1">Belongs to the peptidase S58 family.</text>
</comment>
<dbReference type="PANTHER" id="PTHR36512:SF3">
    <property type="entry name" value="BLR5678 PROTEIN"/>
    <property type="match status" value="1"/>
</dbReference>
<dbReference type="Gene3D" id="3.60.70.12">
    <property type="entry name" value="L-amino peptidase D-ALA esterase/amidase"/>
    <property type="match status" value="1"/>
</dbReference>
<dbReference type="CDD" id="cd02253">
    <property type="entry name" value="DmpA"/>
    <property type="match status" value="1"/>
</dbReference>
<organism evidence="2 3">
    <name type="scientific">Martelella alba</name>
    <dbReference type="NCBI Taxonomy" id="2590451"/>
    <lineage>
        <taxon>Bacteria</taxon>
        <taxon>Pseudomonadati</taxon>
        <taxon>Pseudomonadota</taxon>
        <taxon>Alphaproteobacteria</taxon>
        <taxon>Hyphomicrobiales</taxon>
        <taxon>Aurantimonadaceae</taxon>
        <taxon>Martelella</taxon>
    </lineage>
</organism>
<proteinExistence type="inferred from homology"/>
<name>A0A506UGK4_9HYPH</name>